<dbReference type="GeneID" id="25320304"/>
<dbReference type="AlphaFoldDB" id="A0A0F4YIG4"/>
<dbReference type="EMBL" id="LASV01000513">
    <property type="protein sequence ID" value="KKA18014.1"/>
    <property type="molecule type" value="Genomic_DNA"/>
</dbReference>
<dbReference type="RefSeq" id="XP_013324626.1">
    <property type="nucleotide sequence ID" value="XM_013469172.1"/>
</dbReference>
<keyword evidence="2" id="KW-1185">Reference proteome</keyword>
<comment type="caution">
    <text evidence="1">The sequence shown here is derived from an EMBL/GenBank/DDBJ whole genome shotgun (WGS) entry which is preliminary data.</text>
</comment>
<evidence type="ECO:0000313" key="1">
    <source>
        <dbReference type="EMBL" id="KKA18014.1"/>
    </source>
</evidence>
<protein>
    <submittedName>
        <fullName evidence="1">Uncharacterized protein</fullName>
    </submittedName>
</protein>
<gene>
    <name evidence="1" type="ORF">T310_8039</name>
</gene>
<evidence type="ECO:0000313" key="2">
    <source>
        <dbReference type="Proteomes" id="UP000053958"/>
    </source>
</evidence>
<organism evidence="1 2">
    <name type="scientific">Rasamsonia emersonii (strain ATCC 16479 / CBS 393.64 / IMI 116815)</name>
    <dbReference type="NCBI Taxonomy" id="1408163"/>
    <lineage>
        <taxon>Eukaryota</taxon>
        <taxon>Fungi</taxon>
        <taxon>Dikarya</taxon>
        <taxon>Ascomycota</taxon>
        <taxon>Pezizomycotina</taxon>
        <taxon>Eurotiomycetes</taxon>
        <taxon>Eurotiomycetidae</taxon>
        <taxon>Eurotiales</taxon>
        <taxon>Trichocomaceae</taxon>
        <taxon>Rasamsonia</taxon>
    </lineage>
</organism>
<dbReference type="OrthoDB" id="5954308at2759"/>
<proteinExistence type="predicted"/>
<dbReference type="Proteomes" id="UP000053958">
    <property type="component" value="Unassembled WGS sequence"/>
</dbReference>
<name>A0A0F4YIG4_RASE3</name>
<sequence>MSTTSAQATAVVTGSFLSGAMMSLSLMAVPVLLDTTTEAPQLFFQWTPMGRVRAGGHDDSEYAAVYVDFHGAYEQRTVSVGGSEQGGAVGDGDFGSQGAGGEVELVAFYKVAVAADGGGFGSTVLHAIHHFPIPDKLRNPPDCHHALFGICKLLMVSHQMLLVPRILLHLLVIIDAFKHDLAEAVEVGQVGHLVVKELVHKGAGLDCVVDLFNQLLHRNNGSVGAEKGSP</sequence>
<accession>A0A0F4YIG4</accession>
<reference evidence="1 2" key="1">
    <citation type="submission" date="2015-04" db="EMBL/GenBank/DDBJ databases">
        <authorList>
            <person name="Heijne W.H."/>
            <person name="Fedorova N.D."/>
            <person name="Nierman W.C."/>
            <person name="Vollebregt A.W."/>
            <person name="Zhao Z."/>
            <person name="Wu L."/>
            <person name="Kumar M."/>
            <person name="Stam H."/>
            <person name="van den Berg M.A."/>
            <person name="Pel H.J."/>
        </authorList>
    </citation>
    <scope>NUCLEOTIDE SEQUENCE [LARGE SCALE GENOMIC DNA]</scope>
    <source>
        <strain evidence="1 2">CBS 393.64</strain>
    </source>
</reference>